<keyword evidence="16" id="KW-1185">Reference proteome</keyword>
<protein>
    <recommendedName>
        <fullName evidence="7">Pyrimidine-nucleoside phosphorylase</fullName>
        <ecNumber evidence="6">2.4.2.2</ecNumber>
    </recommendedName>
</protein>
<evidence type="ECO:0000256" key="13">
    <source>
        <dbReference type="ARBA" id="ARBA00048525"/>
    </source>
</evidence>
<evidence type="ECO:0000256" key="11">
    <source>
        <dbReference type="ARBA" id="ARBA00022958"/>
    </source>
</evidence>
<evidence type="ECO:0000313" key="16">
    <source>
        <dbReference type="Proteomes" id="UP000076021"/>
    </source>
</evidence>
<sequence length="434" mass="46600">MRMVDIIEKKREGQELTTEEIRFFIQGYTDGSIPDYQASSLLMATYFQDMSERERADLTMAMVESGDQIDLSDIEGIKVDKHSTGGVGDTTTLVLGPLVAAVGVPVAKMSGRGLGHTGGTIDKLEAIDGFHVELSTEQFAEQVNRIKLAVIGQSGNLTPADKKLYALRDVTATVSSIPLIASSIMSKKIAAGADAIVLDVKTGDGAFMKTVEDSKKLAHAMVQIGKNVGRNTMAIISDMNQPLGYAIGNALEVKEAIDTLRGEGPEDLTELCLTLGSQMVVLGKKAKTIEEARTKLEEVIQNGKALEVFKEFIESQGGNPSVVDDPSLLPQAKYTFEVPAKEQGYVSHIVADEIGTAAMLLGAGRATKDSVIDLAVGIILHKKVGDSVKEGESLATIYANQEEVKEVIDKIYANISLSENEVKAPELIEEIITE</sequence>
<evidence type="ECO:0000256" key="4">
    <source>
        <dbReference type="ARBA" id="ARBA00006915"/>
    </source>
</evidence>
<dbReference type="PIRSF" id="PIRSF000478">
    <property type="entry name" value="TP_PyNP"/>
    <property type="match status" value="1"/>
</dbReference>
<gene>
    <name evidence="15" type="primary">deoA</name>
    <name evidence="15" type="ORF">ATY39_03545</name>
</gene>
<dbReference type="GO" id="GO:0006213">
    <property type="term" value="P:pyrimidine nucleoside metabolic process"/>
    <property type="evidence" value="ECO:0007669"/>
    <property type="project" value="InterPro"/>
</dbReference>
<reference evidence="15 16" key="1">
    <citation type="journal article" date="2016" name="Genome Announc.">
        <title>Whole-Genome Sequence of Rummeliibacillus stabekisii Strain PP9 Isolated from Antarctic Soil.</title>
        <authorList>
            <person name="da Mota F.F."/>
            <person name="Vollu R.E."/>
            <person name="Jurelevicius D."/>
            <person name="Seldin L."/>
        </authorList>
    </citation>
    <scope>NUCLEOTIDE SEQUENCE [LARGE SCALE GENOMIC DNA]</scope>
    <source>
        <strain evidence="15 16">PP9</strain>
    </source>
</reference>
<dbReference type="Pfam" id="PF07831">
    <property type="entry name" value="PYNP_C"/>
    <property type="match status" value="1"/>
</dbReference>
<keyword evidence="10" id="KW-0479">Metal-binding</keyword>
<dbReference type="InterPro" id="IPR000312">
    <property type="entry name" value="Glycosyl_Trfase_fam3"/>
</dbReference>
<evidence type="ECO:0000256" key="12">
    <source>
        <dbReference type="ARBA" id="ARBA00048453"/>
    </source>
</evidence>
<dbReference type="InterPro" id="IPR035902">
    <property type="entry name" value="Nuc_phospho_transferase"/>
</dbReference>
<comment type="catalytic activity">
    <reaction evidence="12">
        <text>uridine + phosphate = alpha-D-ribose 1-phosphate + uracil</text>
        <dbReference type="Rhea" id="RHEA:24388"/>
        <dbReference type="ChEBI" id="CHEBI:16704"/>
        <dbReference type="ChEBI" id="CHEBI:17568"/>
        <dbReference type="ChEBI" id="CHEBI:43474"/>
        <dbReference type="ChEBI" id="CHEBI:57720"/>
        <dbReference type="EC" id="2.4.2.2"/>
    </reaction>
</comment>
<dbReference type="InterPro" id="IPR036320">
    <property type="entry name" value="Glycosyl_Trfase_fam3_N_dom_sf"/>
</dbReference>
<dbReference type="KEGG" id="rst:ATY39_03545"/>
<dbReference type="Proteomes" id="UP000076021">
    <property type="component" value="Chromosome"/>
</dbReference>
<dbReference type="Gene3D" id="1.20.970.10">
    <property type="entry name" value="Transferase, Pyrimidine Nucleoside Phosphorylase, Chain C"/>
    <property type="match status" value="1"/>
</dbReference>
<dbReference type="GO" id="GO:0005829">
    <property type="term" value="C:cytosol"/>
    <property type="evidence" value="ECO:0007669"/>
    <property type="project" value="TreeGrafter"/>
</dbReference>
<dbReference type="SUPFAM" id="SSF47648">
    <property type="entry name" value="Nucleoside phosphorylase/phosphoribosyltransferase N-terminal domain"/>
    <property type="match status" value="1"/>
</dbReference>
<evidence type="ECO:0000256" key="5">
    <source>
        <dbReference type="ARBA" id="ARBA00011738"/>
    </source>
</evidence>
<accession>A0A143HAS9</accession>
<dbReference type="GO" id="GO:0046872">
    <property type="term" value="F:metal ion binding"/>
    <property type="evidence" value="ECO:0007669"/>
    <property type="project" value="UniProtKB-KW"/>
</dbReference>
<evidence type="ECO:0000256" key="8">
    <source>
        <dbReference type="ARBA" id="ARBA00022676"/>
    </source>
</evidence>
<dbReference type="InterPro" id="IPR017459">
    <property type="entry name" value="Glycosyl_Trfase_fam3_N_dom"/>
</dbReference>
<dbReference type="SUPFAM" id="SSF52418">
    <property type="entry name" value="Nucleoside phosphorylase/phosphoribosyltransferase catalytic domain"/>
    <property type="match status" value="1"/>
</dbReference>
<dbReference type="NCBIfam" id="NF004490">
    <property type="entry name" value="PRK05820.1"/>
    <property type="match status" value="1"/>
</dbReference>
<dbReference type="SUPFAM" id="SSF54680">
    <property type="entry name" value="Pyrimidine nucleoside phosphorylase C-terminal domain"/>
    <property type="match status" value="1"/>
</dbReference>
<dbReference type="GO" id="GO:0004645">
    <property type="term" value="F:1,4-alpha-oligoglucan phosphorylase activity"/>
    <property type="evidence" value="ECO:0007669"/>
    <property type="project" value="InterPro"/>
</dbReference>
<evidence type="ECO:0000256" key="2">
    <source>
        <dbReference type="ARBA" id="ARBA00001958"/>
    </source>
</evidence>
<dbReference type="InterPro" id="IPR017872">
    <property type="entry name" value="Pyrmidine_PPase_CS"/>
</dbReference>
<evidence type="ECO:0000256" key="10">
    <source>
        <dbReference type="ARBA" id="ARBA00022723"/>
    </source>
</evidence>
<dbReference type="GO" id="GO:0006206">
    <property type="term" value="P:pyrimidine nucleobase metabolic process"/>
    <property type="evidence" value="ECO:0007669"/>
    <property type="project" value="InterPro"/>
</dbReference>
<dbReference type="InterPro" id="IPR036566">
    <property type="entry name" value="PYNP-like_C_sf"/>
</dbReference>
<dbReference type="InterPro" id="IPR000053">
    <property type="entry name" value="Thymidine/pyrmidine_PPase"/>
</dbReference>
<dbReference type="Pfam" id="PF00591">
    <property type="entry name" value="Glycos_transf_3"/>
    <property type="match status" value="1"/>
</dbReference>
<dbReference type="PROSITE" id="PS00647">
    <property type="entry name" value="THYMID_PHOSPHORYLASE"/>
    <property type="match status" value="1"/>
</dbReference>
<comment type="similarity">
    <text evidence="4">Belongs to the thymidine/pyrimidine-nucleoside phosphorylase family.</text>
</comment>
<dbReference type="InterPro" id="IPR013102">
    <property type="entry name" value="PYNP_C"/>
</dbReference>
<keyword evidence="11" id="KW-0630">Potassium</keyword>
<dbReference type="Pfam" id="PF02885">
    <property type="entry name" value="Glycos_trans_3N"/>
    <property type="match status" value="1"/>
</dbReference>
<dbReference type="PANTHER" id="PTHR10515">
    <property type="entry name" value="THYMIDINE PHOSPHORYLASE"/>
    <property type="match status" value="1"/>
</dbReference>
<evidence type="ECO:0000256" key="9">
    <source>
        <dbReference type="ARBA" id="ARBA00022679"/>
    </source>
</evidence>
<keyword evidence="8" id="KW-0328">Glycosyltransferase</keyword>
<comment type="catalytic activity">
    <reaction evidence="1">
        <text>2'-deoxyuridine + phosphate = 2-deoxy-alpha-D-ribose 1-phosphate + uracil</text>
        <dbReference type="Rhea" id="RHEA:22824"/>
        <dbReference type="ChEBI" id="CHEBI:16450"/>
        <dbReference type="ChEBI" id="CHEBI:17568"/>
        <dbReference type="ChEBI" id="CHEBI:43474"/>
        <dbReference type="ChEBI" id="CHEBI:57259"/>
        <dbReference type="EC" id="2.4.2.2"/>
    </reaction>
</comment>
<dbReference type="FunFam" id="1.20.970.10:FF:000002">
    <property type="entry name" value="Pyrimidine-nucleoside phosphorylase"/>
    <property type="match status" value="1"/>
</dbReference>
<dbReference type="EMBL" id="CP014806">
    <property type="protein sequence ID" value="AMW98595.1"/>
    <property type="molecule type" value="Genomic_DNA"/>
</dbReference>
<dbReference type="NCBIfam" id="TIGR02644">
    <property type="entry name" value="Y_phosphoryl"/>
    <property type="match status" value="1"/>
</dbReference>
<dbReference type="STRING" id="241244.ATY39_03545"/>
<dbReference type="SMART" id="SM00941">
    <property type="entry name" value="PYNP_C"/>
    <property type="match status" value="1"/>
</dbReference>
<dbReference type="AlphaFoldDB" id="A0A143HAS9"/>
<dbReference type="FunFam" id="3.40.1030.10:FF:000003">
    <property type="entry name" value="Pyrimidine-nucleoside phosphorylase"/>
    <property type="match status" value="1"/>
</dbReference>
<keyword evidence="9" id="KW-0808">Transferase</keyword>
<comment type="function">
    <text evidence="3">Catalyzes phosphorolysis of the pyrimidine nucleosides uridine, thymidine and 2'-deoxyuridine with the formation of the corresponding pyrimidine base and ribose-1-phosphate.</text>
</comment>
<evidence type="ECO:0000256" key="7">
    <source>
        <dbReference type="ARBA" id="ARBA00014680"/>
    </source>
</evidence>
<dbReference type="EC" id="2.4.2.2" evidence="6"/>
<evidence type="ECO:0000256" key="6">
    <source>
        <dbReference type="ARBA" id="ARBA00011889"/>
    </source>
</evidence>
<dbReference type="Gene3D" id="3.40.1030.10">
    <property type="entry name" value="Nucleoside phosphorylase/phosphoribosyltransferase catalytic domain"/>
    <property type="match status" value="1"/>
</dbReference>
<comment type="subunit">
    <text evidence="5">Homodimer.</text>
</comment>
<dbReference type="InterPro" id="IPR018090">
    <property type="entry name" value="Pyrmidine_PPas_bac/euk"/>
</dbReference>
<evidence type="ECO:0000313" key="15">
    <source>
        <dbReference type="EMBL" id="AMW98595.1"/>
    </source>
</evidence>
<dbReference type="Gene3D" id="3.90.1170.30">
    <property type="entry name" value="Pyrimidine nucleoside phosphorylase-like, C-terminal domain"/>
    <property type="match status" value="1"/>
</dbReference>
<dbReference type="GO" id="GO:0009032">
    <property type="term" value="F:thymidine phosphorylase activity"/>
    <property type="evidence" value="ECO:0007669"/>
    <property type="project" value="TreeGrafter"/>
</dbReference>
<evidence type="ECO:0000259" key="14">
    <source>
        <dbReference type="SMART" id="SM00941"/>
    </source>
</evidence>
<evidence type="ECO:0000256" key="1">
    <source>
        <dbReference type="ARBA" id="ARBA00001066"/>
    </source>
</evidence>
<dbReference type="RefSeq" id="WP_066785919.1">
    <property type="nucleotide sequence ID" value="NZ_CP014806.1"/>
</dbReference>
<proteinExistence type="inferred from homology"/>
<organism evidence="15 16">
    <name type="scientific">Rummeliibacillus stabekisii</name>
    <dbReference type="NCBI Taxonomy" id="241244"/>
    <lineage>
        <taxon>Bacteria</taxon>
        <taxon>Bacillati</taxon>
        <taxon>Bacillota</taxon>
        <taxon>Bacilli</taxon>
        <taxon>Bacillales</taxon>
        <taxon>Caryophanaceae</taxon>
        <taxon>Rummeliibacillus</taxon>
    </lineage>
</organism>
<comment type="catalytic activity">
    <reaction evidence="13">
        <text>thymidine + phosphate = 2-deoxy-alpha-D-ribose 1-phosphate + thymine</text>
        <dbReference type="Rhea" id="RHEA:16037"/>
        <dbReference type="ChEBI" id="CHEBI:17748"/>
        <dbReference type="ChEBI" id="CHEBI:17821"/>
        <dbReference type="ChEBI" id="CHEBI:43474"/>
        <dbReference type="ChEBI" id="CHEBI:57259"/>
        <dbReference type="EC" id="2.4.2.2"/>
    </reaction>
</comment>
<comment type="cofactor">
    <cofactor evidence="2">
        <name>K(+)</name>
        <dbReference type="ChEBI" id="CHEBI:29103"/>
    </cofactor>
</comment>
<dbReference type="OrthoDB" id="9763887at2"/>
<dbReference type="PANTHER" id="PTHR10515:SF0">
    <property type="entry name" value="THYMIDINE PHOSPHORYLASE"/>
    <property type="match status" value="1"/>
</dbReference>
<dbReference type="NCBIfam" id="NF004747">
    <property type="entry name" value="PRK06078.1"/>
    <property type="match status" value="1"/>
</dbReference>
<feature type="domain" description="Pyrimidine nucleoside phosphorylase C-terminal" evidence="14">
    <location>
        <begin position="345"/>
        <end position="418"/>
    </location>
</feature>
<name>A0A143HAS9_9BACL</name>
<evidence type="ECO:0000256" key="3">
    <source>
        <dbReference type="ARBA" id="ARBA00003877"/>
    </source>
</evidence>
<reference evidence="16" key="2">
    <citation type="submission" date="2016-03" db="EMBL/GenBank/DDBJ databases">
        <authorList>
            <person name="Ploux O."/>
        </authorList>
    </citation>
    <scope>NUCLEOTIDE SEQUENCE [LARGE SCALE GENOMIC DNA]</scope>
    <source>
        <strain evidence="16">PP9</strain>
    </source>
</reference>